<comment type="caution">
    <text evidence="1">The sequence shown here is derived from an EMBL/GenBank/DDBJ whole genome shotgun (WGS) entry which is preliminary data.</text>
</comment>
<name>A0ACB5TJ10_AMBMO</name>
<accession>A0ACB5TJ10</accession>
<dbReference type="Proteomes" id="UP001165064">
    <property type="component" value="Unassembled WGS sequence"/>
</dbReference>
<organism evidence="1 2">
    <name type="scientific">Ambrosiozyma monospora</name>
    <name type="common">Yeast</name>
    <name type="synonym">Endomycopsis monosporus</name>
    <dbReference type="NCBI Taxonomy" id="43982"/>
    <lineage>
        <taxon>Eukaryota</taxon>
        <taxon>Fungi</taxon>
        <taxon>Dikarya</taxon>
        <taxon>Ascomycota</taxon>
        <taxon>Saccharomycotina</taxon>
        <taxon>Pichiomycetes</taxon>
        <taxon>Pichiales</taxon>
        <taxon>Pichiaceae</taxon>
        <taxon>Ambrosiozyma</taxon>
    </lineage>
</organism>
<protein>
    <submittedName>
        <fullName evidence="1">Unnamed protein product</fullName>
    </submittedName>
</protein>
<keyword evidence="2" id="KW-1185">Reference proteome</keyword>
<proteinExistence type="predicted"/>
<sequence length="298" mass="34682">MMPYLDLEHSPMILEKNHGYLSTPIELLCLVLMRLGSMAEMHLIRLLFVRKGVSQLSKMSNDTAAYLVNRFESLLFYSRRLFQPDRLELYNKCVLNKVGKLNVTFRQRGREIFQDVVGFIDGSIVIVRRPHTLAAQREYYNGNKKKHCVNFHAVVMPDGLAISLSCILPGTYHDSKVYRQSGLEEIMDNHFQRDVGHWRLLGDKGYAGPDTNYIESPAKVTKRQTTRERRNKKFDAQVIAKIRITNEWFFHHLHSNFPYMKTGRLQINSQNVPHIIFCSVFFSNIKTCLHPPQGSKYF</sequence>
<dbReference type="EMBL" id="BSXS01007527">
    <property type="protein sequence ID" value="GME89158.1"/>
    <property type="molecule type" value="Genomic_DNA"/>
</dbReference>
<evidence type="ECO:0000313" key="2">
    <source>
        <dbReference type="Proteomes" id="UP001165064"/>
    </source>
</evidence>
<reference evidence="1" key="1">
    <citation type="submission" date="2023-04" db="EMBL/GenBank/DDBJ databases">
        <title>Ambrosiozyma monospora NBRC 10751.</title>
        <authorList>
            <person name="Ichikawa N."/>
            <person name="Sato H."/>
            <person name="Tonouchi N."/>
        </authorList>
    </citation>
    <scope>NUCLEOTIDE SEQUENCE</scope>
    <source>
        <strain evidence="1">NBRC 10751</strain>
    </source>
</reference>
<evidence type="ECO:0000313" key="1">
    <source>
        <dbReference type="EMBL" id="GME89158.1"/>
    </source>
</evidence>
<gene>
    <name evidence="1" type="ORF">Amon02_000845000</name>
</gene>